<keyword evidence="2" id="KW-1185">Reference proteome</keyword>
<dbReference type="AlphaFoldDB" id="A0A067CWB0"/>
<organism evidence="1 2">
    <name type="scientific">Saprolegnia parasitica (strain CBS 223.65)</name>
    <dbReference type="NCBI Taxonomy" id="695850"/>
    <lineage>
        <taxon>Eukaryota</taxon>
        <taxon>Sar</taxon>
        <taxon>Stramenopiles</taxon>
        <taxon>Oomycota</taxon>
        <taxon>Saprolegniomycetes</taxon>
        <taxon>Saprolegniales</taxon>
        <taxon>Saprolegniaceae</taxon>
        <taxon>Saprolegnia</taxon>
    </lineage>
</organism>
<sequence>MGRYRARDCPIVLAAGSIGDECSKCTSKRSNFARDARRLGLASAKASDEDEDDTNAWVLAKISALLPALRTGPLNDMQQVKMLQYARIVDACQLPLNDDGVVDGKKGRLLLPGCLDRRRRH</sequence>
<dbReference type="Proteomes" id="UP000030745">
    <property type="component" value="Unassembled WGS sequence"/>
</dbReference>
<gene>
    <name evidence="1" type="ORF">SPRG_00834</name>
</gene>
<proteinExistence type="predicted"/>
<evidence type="ECO:0000313" key="1">
    <source>
        <dbReference type="EMBL" id="KDO34773.1"/>
    </source>
</evidence>
<dbReference type="KEGG" id="spar:SPRG_00834"/>
<dbReference type="GeneID" id="24123461"/>
<protein>
    <submittedName>
        <fullName evidence="1">Uncharacterized protein</fullName>
    </submittedName>
</protein>
<accession>A0A067CWB0</accession>
<name>A0A067CWB0_SAPPC</name>
<dbReference type="EMBL" id="KK583190">
    <property type="protein sequence ID" value="KDO34773.1"/>
    <property type="molecule type" value="Genomic_DNA"/>
</dbReference>
<dbReference type="RefSeq" id="XP_012194440.1">
    <property type="nucleotide sequence ID" value="XM_012339050.1"/>
</dbReference>
<evidence type="ECO:0000313" key="2">
    <source>
        <dbReference type="Proteomes" id="UP000030745"/>
    </source>
</evidence>
<dbReference type="VEuPathDB" id="FungiDB:SPRG_00834"/>
<reference evidence="1 2" key="1">
    <citation type="journal article" date="2013" name="PLoS Genet.">
        <title>Distinctive expansion of potential virulence genes in the genome of the oomycete fish pathogen Saprolegnia parasitica.</title>
        <authorList>
            <person name="Jiang R.H."/>
            <person name="de Bruijn I."/>
            <person name="Haas B.J."/>
            <person name="Belmonte R."/>
            <person name="Lobach L."/>
            <person name="Christie J."/>
            <person name="van den Ackerveken G."/>
            <person name="Bottin A."/>
            <person name="Bulone V."/>
            <person name="Diaz-Moreno S.M."/>
            <person name="Dumas B."/>
            <person name="Fan L."/>
            <person name="Gaulin E."/>
            <person name="Govers F."/>
            <person name="Grenville-Briggs L.J."/>
            <person name="Horner N.R."/>
            <person name="Levin J.Z."/>
            <person name="Mammella M."/>
            <person name="Meijer H.J."/>
            <person name="Morris P."/>
            <person name="Nusbaum C."/>
            <person name="Oome S."/>
            <person name="Phillips A.J."/>
            <person name="van Rooyen D."/>
            <person name="Rzeszutek E."/>
            <person name="Saraiva M."/>
            <person name="Secombes C.J."/>
            <person name="Seidl M.F."/>
            <person name="Snel B."/>
            <person name="Stassen J.H."/>
            <person name="Sykes S."/>
            <person name="Tripathy S."/>
            <person name="van den Berg H."/>
            <person name="Vega-Arreguin J.C."/>
            <person name="Wawra S."/>
            <person name="Young S.K."/>
            <person name="Zeng Q."/>
            <person name="Dieguez-Uribeondo J."/>
            <person name="Russ C."/>
            <person name="Tyler B.M."/>
            <person name="van West P."/>
        </authorList>
    </citation>
    <scope>NUCLEOTIDE SEQUENCE [LARGE SCALE GENOMIC DNA]</scope>
    <source>
        <strain evidence="1 2">CBS 223.65</strain>
    </source>
</reference>